<comment type="caution">
    <text evidence="2">The sequence shown here is derived from an EMBL/GenBank/DDBJ whole genome shotgun (WGS) entry which is preliminary data.</text>
</comment>
<sequence length="261" mass="28115">MNESTDAGVPGDGEAAGASTVGGGDEASMHAGLWKGDSGTLGLESRRALLDLIRGPYLSGRASPGLWSALLADERAIRTRLNELFLELVLDRVGEVAFVRNVDAGELAVPRTVRTESLSFLDTAMLLVLRQILLSREGEGRVIVGRDEVFEQLAAFRPADHDEKLFTSRMNSSWMNMKNKLRVIHQAGAADDGERAEISPVLRLIVDADHVRQIEREYRRIAGGASDDGANAPGDVTDAPGGGVDEPADHERPYDDEEASA</sequence>
<dbReference type="RefSeq" id="WP_344296657.1">
    <property type="nucleotide sequence ID" value="NZ_BAAANJ010000009.1"/>
</dbReference>
<accession>A0ABN2M8J7</accession>
<evidence type="ECO:0000256" key="1">
    <source>
        <dbReference type="SAM" id="MobiDB-lite"/>
    </source>
</evidence>
<evidence type="ECO:0000313" key="2">
    <source>
        <dbReference type="EMBL" id="GAA1814589.1"/>
    </source>
</evidence>
<organism evidence="2 3">
    <name type="scientific">Agromyces neolithicus</name>
    <dbReference type="NCBI Taxonomy" id="269420"/>
    <lineage>
        <taxon>Bacteria</taxon>
        <taxon>Bacillati</taxon>
        <taxon>Actinomycetota</taxon>
        <taxon>Actinomycetes</taxon>
        <taxon>Micrococcales</taxon>
        <taxon>Microbacteriaceae</taxon>
        <taxon>Agromyces</taxon>
    </lineage>
</organism>
<gene>
    <name evidence="2" type="ORF">GCM10009749_25130</name>
</gene>
<dbReference type="InterPro" id="IPR025449">
    <property type="entry name" value="JetB"/>
</dbReference>
<evidence type="ECO:0000313" key="3">
    <source>
        <dbReference type="Proteomes" id="UP001500002"/>
    </source>
</evidence>
<dbReference type="Pfam" id="PF13835">
    <property type="entry name" value="DUF4194"/>
    <property type="match status" value="1"/>
</dbReference>
<keyword evidence="3" id="KW-1185">Reference proteome</keyword>
<protein>
    <submittedName>
        <fullName evidence="2">DUF4194 domain-containing protein</fullName>
    </submittedName>
</protein>
<reference evidence="2 3" key="1">
    <citation type="journal article" date="2019" name="Int. J. Syst. Evol. Microbiol.">
        <title>The Global Catalogue of Microorganisms (GCM) 10K type strain sequencing project: providing services to taxonomists for standard genome sequencing and annotation.</title>
        <authorList>
            <consortium name="The Broad Institute Genomics Platform"/>
            <consortium name="The Broad Institute Genome Sequencing Center for Infectious Disease"/>
            <person name="Wu L."/>
            <person name="Ma J."/>
        </authorList>
    </citation>
    <scope>NUCLEOTIDE SEQUENCE [LARGE SCALE GENOMIC DNA]</scope>
    <source>
        <strain evidence="2 3">JCM 14322</strain>
    </source>
</reference>
<dbReference type="Proteomes" id="UP001500002">
    <property type="component" value="Unassembled WGS sequence"/>
</dbReference>
<dbReference type="EMBL" id="BAAANJ010000009">
    <property type="protein sequence ID" value="GAA1814589.1"/>
    <property type="molecule type" value="Genomic_DNA"/>
</dbReference>
<feature type="region of interest" description="Disordered" evidence="1">
    <location>
        <begin position="222"/>
        <end position="261"/>
    </location>
</feature>
<name>A0ABN2M8J7_9MICO</name>
<feature type="region of interest" description="Disordered" evidence="1">
    <location>
        <begin position="1"/>
        <end position="22"/>
    </location>
</feature>
<proteinExistence type="predicted"/>